<gene>
    <name evidence="2" type="ORF">CYMTET_3328</name>
</gene>
<dbReference type="AlphaFoldDB" id="A0AAE0H3H2"/>
<evidence type="ECO:0000313" key="2">
    <source>
        <dbReference type="EMBL" id="KAK3289237.1"/>
    </source>
</evidence>
<reference evidence="2 3" key="1">
    <citation type="journal article" date="2015" name="Genome Biol. Evol.">
        <title>Comparative Genomics of a Bacterivorous Green Alga Reveals Evolutionary Causalities and Consequences of Phago-Mixotrophic Mode of Nutrition.</title>
        <authorList>
            <person name="Burns J.A."/>
            <person name="Paasch A."/>
            <person name="Narechania A."/>
            <person name="Kim E."/>
        </authorList>
    </citation>
    <scope>NUCLEOTIDE SEQUENCE [LARGE SCALE GENOMIC DNA]</scope>
    <source>
        <strain evidence="2 3">PLY_AMNH</strain>
    </source>
</reference>
<keyword evidence="1" id="KW-0175">Coiled coil</keyword>
<evidence type="ECO:0000256" key="1">
    <source>
        <dbReference type="SAM" id="Coils"/>
    </source>
</evidence>
<protein>
    <submittedName>
        <fullName evidence="2">Uncharacterized protein</fullName>
    </submittedName>
</protein>
<sequence length="689" mass="73751">MTSTVSSAYVDVRQHDAYTACPDDETHSMLCEPGATAIDDEDGDLTSTVLVCPPDSCLSVGCPGHTWATKGMQGCINTSSPVGTIFSVRFVVFDRGTPQRNATVTRVVTITSRCDVEEDLCDDLTCSPVDCDLRESLLADPVDTSPPAIFFLGQNPVRVRYGSAADAALLQPCTNGSGMTGNASASGCYAISTDSNDGDVTASLVVQQDTQGNTFISTACPFLSVHRCFPGTYGFIYAAFDAAGNRGVARLVVVVIEQAAVQTKTILSLGLVSFSEACEQTVLLLDDTSAEAGVFQQGISELLNAAVAAPGEDVWPGDVQIMDVVVRDNETGFLSTATNCSRGSNNASTLPSTNMSSSEFSLEVFFSVSVSVAMRDEQSLSAKLRHLLQSADATLTTRTSDVAAVLNASASDGRMSVSLASAGEGSNASLDVDVLGVVGNLTSSVLTPEVDELKASEASMYEEIQKMGRMSDELQRTLDGLTKTVQGSTGNPGQWVSNLMELWASAVNSDFANVEQLSNDAETLLEKLRQLIRSYELVNEGQEEVALALQGTLQAMEEELIDLSVQYVKIEEALGRASDIARPPPPTNRHISIDYTKYDDRELPLNDVTDPFSYAPSEAQARYIALRRNRLVGGILFYMKRGRHGGICTYRFASLGAPCYPGVVSQRYGSDPVFVPGKRLYRSHQYESG</sequence>
<dbReference type="EMBL" id="LGRX02000194">
    <property type="protein sequence ID" value="KAK3289237.1"/>
    <property type="molecule type" value="Genomic_DNA"/>
</dbReference>
<comment type="caution">
    <text evidence="2">The sequence shown here is derived from an EMBL/GenBank/DDBJ whole genome shotgun (WGS) entry which is preliminary data.</text>
</comment>
<name>A0AAE0H3H2_9CHLO</name>
<proteinExistence type="predicted"/>
<organism evidence="2 3">
    <name type="scientific">Cymbomonas tetramitiformis</name>
    <dbReference type="NCBI Taxonomy" id="36881"/>
    <lineage>
        <taxon>Eukaryota</taxon>
        <taxon>Viridiplantae</taxon>
        <taxon>Chlorophyta</taxon>
        <taxon>Pyramimonadophyceae</taxon>
        <taxon>Pyramimonadales</taxon>
        <taxon>Pyramimonadaceae</taxon>
        <taxon>Cymbomonas</taxon>
    </lineage>
</organism>
<accession>A0AAE0H3H2</accession>
<keyword evidence="3" id="KW-1185">Reference proteome</keyword>
<evidence type="ECO:0000313" key="3">
    <source>
        <dbReference type="Proteomes" id="UP001190700"/>
    </source>
</evidence>
<dbReference type="Proteomes" id="UP001190700">
    <property type="component" value="Unassembled WGS sequence"/>
</dbReference>
<feature type="coiled-coil region" evidence="1">
    <location>
        <begin position="511"/>
        <end position="573"/>
    </location>
</feature>